<reference evidence="4" key="1">
    <citation type="journal article" date="2023" name="G3 (Bethesda)">
        <title>Whole genome assemblies of Zophobas morio and Tenebrio molitor.</title>
        <authorList>
            <person name="Kaur S."/>
            <person name="Stinson S.A."/>
            <person name="diCenzo G.C."/>
        </authorList>
    </citation>
    <scope>NUCLEOTIDE SEQUENCE</scope>
    <source>
        <strain evidence="4">QUZm001</strain>
    </source>
</reference>
<keyword evidence="5" id="KW-1185">Reference proteome</keyword>
<dbReference type="InterPro" id="IPR013320">
    <property type="entry name" value="ConA-like_dom_sf"/>
</dbReference>
<name>A0AA38HK69_9CUCU</name>
<evidence type="ECO:0000256" key="2">
    <source>
        <dbReference type="ARBA" id="ARBA00023242"/>
    </source>
</evidence>
<sequence length="556" mass="63231">MKQASSGGAQVVEKSGWDLVKQSKKVHNNYWNTLSLVVNTLYYSYLISGRAHERKTFHPVRSEISKLQGLENLGMQTMNDEKDSRLLFLAEKVRVFEVIISIEHQKKSFLISKADLVEFFNVPFSTELSCRNIENSSCRPGKTTEEPVRAKKEKTIIRHGKKQILANQEKSCRGKASSNGSPLRGLWVNNSVSVKEEFNEETAVGCARAPYACSTTARRPRVDQEHVYNRNGYRYIDVEDCAPQLKIQSDYLTIEGHKGYCLARATHAVGEGTWYYEVLFEKSESGAGHVRIGWAQEYANVQAPVGYDEFSYSYRDVSGTKFHKSIGTPYGMGYAPGDVIGCLIHIPTRAVQAVTEHCYFSKELTKTLSKKDLKKIKENFLRTERNARSFTYEEVPDGSREALSTLKPIFGSKLLFFKNGVCQGIAFENLNSGVYYPSISLYMGARVKLNFGPQFTYEPVLLRKFLLNKEAHEEYFKNSHNISQAQSFSFINKLEPCYYIPQLFDYTYRDNCQVSDSVPICYKAVNDAAVEALAKLIIEDILDKVEETCELNNMWL</sequence>
<dbReference type="EMBL" id="JALNTZ010002415">
    <property type="protein sequence ID" value="KAJ3617932.1"/>
    <property type="molecule type" value="Genomic_DNA"/>
</dbReference>
<dbReference type="PROSITE" id="PS50188">
    <property type="entry name" value="B302_SPRY"/>
    <property type="match status" value="1"/>
</dbReference>
<evidence type="ECO:0000313" key="4">
    <source>
        <dbReference type="EMBL" id="KAJ3617932.1"/>
    </source>
</evidence>
<keyword evidence="2" id="KW-0539">Nucleus</keyword>
<dbReference type="InterPro" id="IPR003877">
    <property type="entry name" value="SPRY_dom"/>
</dbReference>
<dbReference type="AlphaFoldDB" id="A0AA38HK69"/>
<dbReference type="Pfam" id="PF00622">
    <property type="entry name" value="SPRY"/>
    <property type="match status" value="1"/>
</dbReference>
<dbReference type="InterPro" id="IPR001870">
    <property type="entry name" value="B30.2/SPRY"/>
</dbReference>
<comment type="caution">
    <text evidence="4">The sequence shown here is derived from an EMBL/GenBank/DDBJ whole genome shotgun (WGS) entry which is preliminary data.</text>
</comment>
<dbReference type="CDD" id="cd12872">
    <property type="entry name" value="SPRY_Ash2"/>
    <property type="match status" value="1"/>
</dbReference>
<dbReference type="GO" id="GO:0048188">
    <property type="term" value="C:Set1C/COMPASS complex"/>
    <property type="evidence" value="ECO:0007669"/>
    <property type="project" value="InterPro"/>
</dbReference>
<dbReference type="InterPro" id="IPR037353">
    <property type="entry name" value="ASH2"/>
</dbReference>
<dbReference type="InterPro" id="IPR043136">
    <property type="entry name" value="B30.2/SPRY_sf"/>
</dbReference>
<protein>
    <recommendedName>
        <fullName evidence="3">B30.2/SPRY domain-containing protein</fullName>
    </recommendedName>
</protein>
<dbReference type="Gene3D" id="2.60.120.920">
    <property type="match status" value="1"/>
</dbReference>
<gene>
    <name evidence="4" type="ORF">Zmor_008793</name>
</gene>
<dbReference type="PANTHER" id="PTHR10598:SF0">
    <property type="entry name" value="SET1_ASH2 HISTONE METHYLTRANSFERASE COMPLEX SUBUNIT ASH2"/>
    <property type="match status" value="1"/>
</dbReference>
<comment type="subcellular location">
    <subcellularLocation>
        <location evidence="1">Nucleus</location>
    </subcellularLocation>
</comment>
<accession>A0AA38HK69</accession>
<dbReference type="SUPFAM" id="SSF49899">
    <property type="entry name" value="Concanavalin A-like lectins/glucanases"/>
    <property type="match status" value="1"/>
</dbReference>
<feature type="domain" description="B30.2/SPRY" evidence="3">
    <location>
        <begin position="214"/>
        <end position="397"/>
    </location>
</feature>
<dbReference type="Proteomes" id="UP001168821">
    <property type="component" value="Unassembled WGS sequence"/>
</dbReference>
<proteinExistence type="predicted"/>
<organism evidence="4 5">
    <name type="scientific">Zophobas morio</name>
    <dbReference type="NCBI Taxonomy" id="2755281"/>
    <lineage>
        <taxon>Eukaryota</taxon>
        <taxon>Metazoa</taxon>
        <taxon>Ecdysozoa</taxon>
        <taxon>Arthropoda</taxon>
        <taxon>Hexapoda</taxon>
        <taxon>Insecta</taxon>
        <taxon>Pterygota</taxon>
        <taxon>Neoptera</taxon>
        <taxon>Endopterygota</taxon>
        <taxon>Coleoptera</taxon>
        <taxon>Polyphaga</taxon>
        <taxon>Cucujiformia</taxon>
        <taxon>Tenebrionidae</taxon>
        <taxon>Zophobas</taxon>
    </lineage>
</organism>
<evidence type="ECO:0000313" key="5">
    <source>
        <dbReference type="Proteomes" id="UP001168821"/>
    </source>
</evidence>
<dbReference type="SMART" id="SM00449">
    <property type="entry name" value="SPRY"/>
    <property type="match status" value="1"/>
</dbReference>
<evidence type="ECO:0000259" key="3">
    <source>
        <dbReference type="PROSITE" id="PS50188"/>
    </source>
</evidence>
<evidence type="ECO:0000256" key="1">
    <source>
        <dbReference type="ARBA" id="ARBA00004123"/>
    </source>
</evidence>
<dbReference type="GO" id="GO:0000976">
    <property type="term" value="F:transcription cis-regulatory region binding"/>
    <property type="evidence" value="ECO:0007669"/>
    <property type="project" value="TreeGrafter"/>
</dbReference>
<dbReference type="PANTHER" id="PTHR10598">
    <property type="entry name" value="SET1/ASH2 HISTONE METHYLTRANSFERASE COMPLEX SUBUNIT ASH2"/>
    <property type="match status" value="1"/>
</dbReference>